<sequence length="368" mass="39680">MGAGRDSLPAMAMVMVQLGFAGLNIVSKLAMDAGMNPFVMVAYRQVIATVFLAPFAFFYERKTRMRMTGTVLFQIFLCSIFGDTEPASLLRGLKLSTPTIACALSNTLPAITFILAAGSAKVLGTAICVGGSMLMTFYKGSLVRLPPSSIHWRYAEEVAGEVPSAAGEEMVLGATLVVASCFAWSVWFIIQAKMSENFASPYTSTAIMSLMASLECLAVGAAVERKAAGWAVGWDIRLVAAFYTGIVGSGLAFGLMSWCIQRRGPLFVSMFSPLLLVIVAVLGWAIMGEKIYLGSMVGSVLIVGGLYLVLWGKGGSSADQLHRRQVFRRGERAGFCHAVPPPHKLSTKSSRLEGRVCLRQKTHFNRMK</sequence>
<evidence type="ECO:0000256" key="6">
    <source>
        <dbReference type="RuleBase" id="RU363077"/>
    </source>
</evidence>
<feature type="domain" description="EamA" evidence="7">
    <location>
        <begin position="172"/>
        <end position="310"/>
    </location>
</feature>
<evidence type="ECO:0000256" key="1">
    <source>
        <dbReference type="ARBA" id="ARBA00004141"/>
    </source>
</evidence>
<evidence type="ECO:0000256" key="3">
    <source>
        <dbReference type="ARBA" id="ARBA00022692"/>
    </source>
</evidence>
<feature type="transmembrane region" description="Helical" evidence="6">
    <location>
        <begin position="266"/>
        <end position="286"/>
    </location>
</feature>
<feature type="transmembrane region" description="Helical" evidence="6">
    <location>
        <begin position="122"/>
        <end position="138"/>
    </location>
</feature>
<gene>
    <name evidence="8" type="ORF">SI7747_12015311</name>
</gene>
<dbReference type="InterPro" id="IPR037185">
    <property type="entry name" value="EmrE-like"/>
</dbReference>
<comment type="similarity">
    <text evidence="2 6">Belongs to the drug/metabolite transporter (DMT) superfamily. Plant drug/metabolite exporter (P-DME) (TC 2.A.7.4) family.</text>
</comment>
<dbReference type="EMBL" id="LR743599">
    <property type="protein sequence ID" value="CAA2629673.1"/>
    <property type="molecule type" value="Genomic_DNA"/>
</dbReference>
<dbReference type="AlphaFoldDB" id="A0A7I8JFI2"/>
<keyword evidence="3 6" id="KW-0812">Transmembrane</keyword>
<dbReference type="GO" id="GO:0022857">
    <property type="term" value="F:transmembrane transporter activity"/>
    <property type="evidence" value="ECO:0007669"/>
    <property type="project" value="InterPro"/>
</dbReference>
<feature type="transmembrane region" description="Helical" evidence="6">
    <location>
        <begin position="292"/>
        <end position="311"/>
    </location>
</feature>
<dbReference type="InterPro" id="IPR000620">
    <property type="entry name" value="EamA_dom"/>
</dbReference>
<evidence type="ECO:0000259" key="7">
    <source>
        <dbReference type="Pfam" id="PF00892"/>
    </source>
</evidence>
<feature type="transmembrane region" description="Helical" evidence="6">
    <location>
        <begin position="202"/>
        <end position="223"/>
    </location>
</feature>
<dbReference type="EMBL" id="CACRZD030000012">
    <property type="protein sequence ID" value="CAA6668916.1"/>
    <property type="molecule type" value="Genomic_DNA"/>
</dbReference>
<dbReference type="Pfam" id="PF00892">
    <property type="entry name" value="EamA"/>
    <property type="match status" value="2"/>
</dbReference>
<dbReference type="PANTHER" id="PTHR31218">
    <property type="entry name" value="WAT1-RELATED PROTEIN"/>
    <property type="match status" value="1"/>
</dbReference>
<evidence type="ECO:0000256" key="4">
    <source>
        <dbReference type="ARBA" id="ARBA00022989"/>
    </source>
</evidence>
<protein>
    <recommendedName>
        <fullName evidence="6">WAT1-related protein</fullName>
    </recommendedName>
</protein>
<keyword evidence="5 6" id="KW-0472">Membrane</keyword>
<feature type="domain" description="EamA" evidence="7">
    <location>
        <begin position="12"/>
        <end position="135"/>
    </location>
</feature>
<proteinExistence type="inferred from homology"/>
<feature type="transmembrane region" description="Helical" evidence="6">
    <location>
        <begin position="238"/>
        <end position="259"/>
    </location>
</feature>
<dbReference type="InterPro" id="IPR030184">
    <property type="entry name" value="WAT1-related"/>
</dbReference>
<keyword evidence="9" id="KW-1185">Reference proteome</keyword>
<dbReference type="Proteomes" id="UP001189122">
    <property type="component" value="Unassembled WGS sequence"/>
</dbReference>
<feature type="transmembrane region" description="Helical" evidence="6">
    <location>
        <begin position="38"/>
        <end position="59"/>
    </location>
</feature>
<feature type="transmembrane region" description="Helical" evidence="6">
    <location>
        <begin position="170"/>
        <end position="190"/>
    </location>
</feature>
<organism evidence="8">
    <name type="scientific">Spirodela intermedia</name>
    <name type="common">Intermediate duckweed</name>
    <dbReference type="NCBI Taxonomy" id="51605"/>
    <lineage>
        <taxon>Eukaryota</taxon>
        <taxon>Viridiplantae</taxon>
        <taxon>Streptophyta</taxon>
        <taxon>Embryophyta</taxon>
        <taxon>Tracheophyta</taxon>
        <taxon>Spermatophyta</taxon>
        <taxon>Magnoliopsida</taxon>
        <taxon>Liliopsida</taxon>
        <taxon>Araceae</taxon>
        <taxon>Lemnoideae</taxon>
        <taxon>Spirodela</taxon>
    </lineage>
</organism>
<reference evidence="8 9" key="1">
    <citation type="submission" date="2019-12" db="EMBL/GenBank/DDBJ databases">
        <authorList>
            <person name="Scholz U."/>
            <person name="Mascher M."/>
            <person name="Fiebig A."/>
        </authorList>
    </citation>
    <scope>NUCLEOTIDE SEQUENCE</scope>
</reference>
<dbReference type="SUPFAM" id="SSF103481">
    <property type="entry name" value="Multidrug resistance efflux transporter EmrE"/>
    <property type="match status" value="2"/>
</dbReference>
<feature type="transmembrane region" description="Helical" evidence="6">
    <location>
        <begin position="7"/>
        <end position="26"/>
    </location>
</feature>
<evidence type="ECO:0000256" key="5">
    <source>
        <dbReference type="ARBA" id="ARBA00023136"/>
    </source>
</evidence>
<dbReference type="GO" id="GO:0016020">
    <property type="term" value="C:membrane"/>
    <property type="evidence" value="ECO:0007669"/>
    <property type="project" value="UniProtKB-SubCell"/>
</dbReference>
<keyword evidence="4 6" id="KW-1133">Transmembrane helix</keyword>
<accession>A0A7I8JFI2</accession>
<evidence type="ECO:0000256" key="2">
    <source>
        <dbReference type="ARBA" id="ARBA00007635"/>
    </source>
</evidence>
<comment type="subcellular location">
    <subcellularLocation>
        <location evidence="1 6">Membrane</location>
        <topology evidence="1 6">Multi-pass membrane protein</topology>
    </subcellularLocation>
</comment>
<evidence type="ECO:0000313" key="9">
    <source>
        <dbReference type="Proteomes" id="UP001189122"/>
    </source>
</evidence>
<name>A0A7I8JFI2_SPIIN</name>
<evidence type="ECO:0000313" key="8">
    <source>
        <dbReference type="EMBL" id="CAA2629673.1"/>
    </source>
</evidence>